<accession>A0AAW0Q1C7</accession>
<gene>
    <name evidence="1" type="ORF">WMY93_001124</name>
</gene>
<keyword evidence="2" id="KW-1185">Reference proteome</keyword>
<dbReference type="InterPro" id="IPR043502">
    <property type="entry name" value="DNA/RNA_pol_sf"/>
</dbReference>
<reference evidence="2" key="1">
    <citation type="submission" date="2024-04" db="EMBL/GenBank/DDBJ databases">
        <title>Salinicola lusitanus LLJ914,a marine bacterium isolated from the Okinawa Trough.</title>
        <authorList>
            <person name="Li J."/>
        </authorList>
    </citation>
    <scope>NUCLEOTIDE SEQUENCE [LARGE SCALE GENOMIC DNA]</scope>
</reference>
<dbReference type="PANTHER" id="PTHR47331">
    <property type="entry name" value="PHD-TYPE DOMAIN-CONTAINING PROTEIN"/>
    <property type="match status" value="1"/>
</dbReference>
<sequence>MVPTTAHSTEQVASIDLVKTLAEAITANRIPIPEPAVFTDNPHKEKLVYALLDTQSDTTFILKDTAESLNTSSEPVKLKISTITSKTKIVSSHKLNDLQVRGINSETRVKLPTTYTRDYIPANRSHIPTNKTAENWSHLKHLSKEMSPKLDCEVGLLIGYNCPQALLPVEVVSGERDQPFAQKSLLGWSIIGYSHSEGVYEDEIGVSHRVIVKQVMPAVELSQEIKAEVHFVNRNKVKEVISPADIIKVLEMDFVERTNEEEAMSQEDLMFLSKIKEGIRQRPDGHFEMPLPFKQERPNLPNNKVCAEHRLKCLERRLRKDKRYYNDYVAFMQDIITRGDAEKVPEDEISNQPAWYISHHGIYHPQKPNKIRVVFDASAKFQDTSLNEHLLTGPDLTNTLVGVLCRFRKGQVAIMCDVERMFHQFHVAPQDQDYLRFLWWEDGNMEQPPSVFRMKVHLFGAASSPGCANFGLKHLATQGASKFSQAAVKFIQRNFYVDDGLAAVDSEQEAIQLVKEARELCDTGKLHLHKFISNSKEVIDTIPKEECAAGATNLDLALGEPKMERALGVQWCITSDTFSFKVDVKNNPLTRRGVLSTVASIFDPLGFVAPFILVGKRILQRMCQEKLGWDEPLPPDLKPQWEAWLKDLQNLSIIKILRCYVPSTFKQVQQYELHTFCDASVSGYGVWLYLRTVLKSGEVQCTLVMGKARVTPAKVTTIPRLELSAAVVAARTASFLKRELEIQDLQEYYWTDSKVVLDTDSSVKSRL</sequence>
<dbReference type="Pfam" id="PF05380">
    <property type="entry name" value="Peptidase_A17"/>
    <property type="match status" value="1"/>
</dbReference>
<proteinExistence type="predicted"/>
<dbReference type="Proteomes" id="UP001460270">
    <property type="component" value="Unassembled WGS sequence"/>
</dbReference>
<evidence type="ECO:0008006" key="3">
    <source>
        <dbReference type="Google" id="ProtNLM"/>
    </source>
</evidence>
<dbReference type="CDD" id="cd01644">
    <property type="entry name" value="RT_pepA17"/>
    <property type="match status" value="1"/>
</dbReference>
<dbReference type="EMBL" id="JBBPFD010000001">
    <property type="protein sequence ID" value="KAK7945396.1"/>
    <property type="molecule type" value="Genomic_DNA"/>
</dbReference>
<dbReference type="AlphaFoldDB" id="A0AAW0Q1C7"/>
<dbReference type="SUPFAM" id="SSF56672">
    <property type="entry name" value="DNA/RNA polymerases"/>
    <property type="match status" value="1"/>
</dbReference>
<dbReference type="InterPro" id="IPR008042">
    <property type="entry name" value="Retrotrans_Pao"/>
</dbReference>
<protein>
    <recommendedName>
        <fullName evidence="3">Peptidase aspartic putative domain-containing protein</fullName>
    </recommendedName>
</protein>
<evidence type="ECO:0000313" key="1">
    <source>
        <dbReference type="EMBL" id="KAK7945396.1"/>
    </source>
</evidence>
<dbReference type="PANTHER" id="PTHR47331:SF5">
    <property type="entry name" value="RIBONUCLEASE H"/>
    <property type="match status" value="1"/>
</dbReference>
<organism evidence="1 2">
    <name type="scientific">Mugilogobius chulae</name>
    <name type="common">yellowstripe goby</name>
    <dbReference type="NCBI Taxonomy" id="88201"/>
    <lineage>
        <taxon>Eukaryota</taxon>
        <taxon>Metazoa</taxon>
        <taxon>Chordata</taxon>
        <taxon>Craniata</taxon>
        <taxon>Vertebrata</taxon>
        <taxon>Euteleostomi</taxon>
        <taxon>Actinopterygii</taxon>
        <taxon>Neopterygii</taxon>
        <taxon>Teleostei</taxon>
        <taxon>Neoteleostei</taxon>
        <taxon>Acanthomorphata</taxon>
        <taxon>Gobiaria</taxon>
        <taxon>Gobiiformes</taxon>
        <taxon>Gobioidei</taxon>
        <taxon>Gobiidae</taxon>
        <taxon>Gobionellinae</taxon>
        <taxon>Mugilogobius</taxon>
    </lineage>
</organism>
<comment type="caution">
    <text evidence="1">The sequence shown here is derived from an EMBL/GenBank/DDBJ whole genome shotgun (WGS) entry which is preliminary data.</text>
</comment>
<evidence type="ECO:0000313" key="2">
    <source>
        <dbReference type="Proteomes" id="UP001460270"/>
    </source>
</evidence>
<name>A0AAW0Q1C7_9GOBI</name>